<dbReference type="Gene3D" id="1.20.144.10">
    <property type="entry name" value="Phosphatidic acid phosphatase type 2/haloperoxidase"/>
    <property type="match status" value="1"/>
</dbReference>
<dbReference type="EMBL" id="SNYF01000008">
    <property type="protein sequence ID" value="TDQ15039.1"/>
    <property type="molecule type" value="Genomic_DNA"/>
</dbReference>
<accession>A0A4V3D1X8</accession>
<gene>
    <name evidence="3" type="ORF">DFQ04_2924</name>
</gene>
<feature type="transmembrane region" description="Helical" evidence="1">
    <location>
        <begin position="168"/>
        <end position="188"/>
    </location>
</feature>
<dbReference type="Proteomes" id="UP000294535">
    <property type="component" value="Unassembled WGS sequence"/>
</dbReference>
<sequence length="189" mass="21211">MPALVYGLMLFAVPEATSIPEEFKLRIFYLVVLSTLLIPMVTIIGLRLSGMVKSLHMPTIKERTVPFIITCIYFVMTTYFLYQKSDLDEILWKGMAVISISVLILSVISFFWKMSAHMTGAGGLLAVVLVLGKNFPTFNELTPVLLGVFLCGVIASSRLYLNAHKPLEVYIGFFTGFLICWFGFSFIWG</sequence>
<protein>
    <recommendedName>
        <fullName evidence="2">Phosphatidic acid phosphatase type 2/haloperoxidase domain-containing protein</fullName>
    </recommendedName>
</protein>
<proteinExistence type="predicted"/>
<comment type="caution">
    <text evidence="3">The sequence shown here is derived from an EMBL/GenBank/DDBJ whole genome shotgun (WGS) entry which is preliminary data.</text>
</comment>
<dbReference type="InterPro" id="IPR036938">
    <property type="entry name" value="PAP2/HPO_sf"/>
</dbReference>
<feature type="transmembrane region" description="Helical" evidence="1">
    <location>
        <begin position="141"/>
        <end position="161"/>
    </location>
</feature>
<keyword evidence="1" id="KW-1133">Transmembrane helix</keyword>
<name>A0A4V3D1X8_9BACT</name>
<feature type="transmembrane region" description="Helical" evidence="1">
    <location>
        <begin position="94"/>
        <end position="112"/>
    </location>
</feature>
<evidence type="ECO:0000259" key="2">
    <source>
        <dbReference type="Pfam" id="PF01569"/>
    </source>
</evidence>
<dbReference type="InterPro" id="IPR000326">
    <property type="entry name" value="PAP2/HPO"/>
</dbReference>
<keyword evidence="1" id="KW-0812">Transmembrane</keyword>
<reference evidence="3 4" key="1">
    <citation type="submission" date="2019-03" db="EMBL/GenBank/DDBJ databases">
        <title>Genomic Encyclopedia of Type Strains, Phase III (KMG-III): the genomes of soil and plant-associated and newly described type strains.</title>
        <authorList>
            <person name="Whitman W."/>
        </authorList>
    </citation>
    <scope>NUCLEOTIDE SEQUENCE [LARGE SCALE GENOMIC DNA]</scope>
    <source>
        <strain evidence="3 4">CECT 8446</strain>
    </source>
</reference>
<feature type="domain" description="Phosphatidic acid phosphatase type 2/haloperoxidase" evidence="2">
    <location>
        <begin position="115"/>
        <end position="187"/>
    </location>
</feature>
<keyword evidence="4" id="KW-1185">Reference proteome</keyword>
<evidence type="ECO:0000313" key="3">
    <source>
        <dbReference type="EMBL" id="TDQ15039.1"/>
    </source>
</evidence>
<feature type="transmembrane region" description="Helical" evidence="1">
    <location>
        <begin position="28"/>
        <end position="52"/>
    </location>
</feature>
<evidence type="ECO:0000313" key="4">
    <source>
        <dbReference type="Proteomes" id="UP000294535"/>
    </source>
</evidence>
<evidence type="ECO:0000256" key="1">
    <source>
        <dbReference type="SAM" id="Phobius"/>
    </source>
</evidence>
<dbReference type="Pfam" id="PF01569">
    <property type="entry name" value="PAP2"/>
    <property type="match status" value="1"/>
</dbReference>
<dbReference type="SUPFAM" id="SSF48317">
    <property type="entry name" value="Acid phosphatase/Vanadium-dependent haloperoxidase"/>
    <property type="match status" value="1"/>
</dbReference>
<keyword evidence="1" id="KW-0472">Membrane</keyword>
<organism evidence="3 4">
    <name type="scientific">Algoriphagus boseongensis</name>
    <dbReference type="NCBI Taxonomy" id="1442587"/>
    <lineage>
        <taxon>Bacteria</taxon>
        <taxon>Pseudomonadati</taxon>
        <taxon>Bacteroidota</taxon>
        <taxon>Cytophagia</taxon>
        <taxon>Cytophagales</taxon>
        <taxon>Cyclobacteriaceae</taxon>
        <taxon>Algoriphagus</taxon>
    </lineage>
</organism>
<feature type="transmembrane region" description="Helical" evidence="1">
    <location>
        <begin position="64"/>
        <end position="82"/>
    </location>
</feature>
<dbReference type="AlphaFoldDB" id="A0A4V3D1X8"/>